<feature type="region of interest" description="Disordered" evidence="11">
    <location>
        <begin position="167"/>
        <end position="189"/>
    </location>
</feature>
<evidence type="ECO:0000256" key="3">
    <source>
        <dbReference type="ARBA" id="ARBA00001946"/>
    </source>
</evidence>
<evidence type="ECO:0000256" key="1">
    <source>
        <dbReference type="ARBA" id="ARBA00000077"/>
    </source>
</evidence>
<proteinExistence type="inferred from homology"/>
<dbReference type="Pfam" id="PF01351">
    <property type="entry name" value="RNase_HII"/>
    <property type="match status" value="1"/>
</dbReference>
<comment type="similarity">
    <text evidence="4">Belongs to the RNase HII family. Eukaryotic subfamily.</text>
</comment>
<dbReference type="Gene3D" id="3.30.420.10">
    <property type="entry name" value="Ribonuclease H-like superfamily/Ribonuclease H"/>
    <property type="match status" value="1"/>
</dbReference>
<protein>
    <recommendedName>
        <fullName evidence="10">Ribonuclease</fullName>
        <ecNumber evidence="10">3.1.26.4</ecNumber>
    </recommendedName>
</protein>
<feature type="domain" description="RNase H type-2" evidence="12">
    <location>
        <begin position="1"/>
        <end position="170"/>
    </location>
</feature>
<dbReference type="GO" id="GO:0043137">
    <property type="term" value="P:DNA replication, removal of RNA primer"/>
    <property type="evidence" value="ECO:0007669"/>
    <property type="project" value="TreeGrafter"/>
</dbReference>
<evidence type="ECO:0000256" key="4">
    <source>
        <dbReference type="ARBA" id="ARBA00007058"/>
    </source>
</evidence>
<dbReference type="SUPFAM" id="SSF53098">
    <property type="entry name" value="Ribonuclease H-like"/>
    <property type="match status" value="1"/>
</dbReference>
<comment type="caution">
    <text evidence="9">Lacks conserved residue(s) required for the propagation of feature annotation.</text>
</comment>
<comment type="cofactor">
    <cofactor evidence="3">
        <name>Mg(2+)</name>
        <dbReference type="ChEBI" id="CHEBI:18420"/>
    </cofactor>
</comment>
<name>A0A7S1GIL2_CYCTE</name>
<evidence type="ECO:0000313" key="13">
    <source>
        <dbReference type="EMBL" id="CAD8930608.1"/>
    </source>
</evidence>
<evidence type="ECO:0000256" key="10">
    <source>
        <dbReference type="RuleBase" id="RU003515"/>
    </source>
</evidence>
<dbReference type="AlphaFoldDB" id="A0A7S1GIL2"/>
<evidence type="ECO:0000256" key="7">
    <source>
        <dbReference type="ARBA" id="ARBA00022759"/>
    </source>
</evidence>
<keyword evidence="7 10" id="KW-0255">Endonuclease</keyword>
<dbReference type="GO" id="GO:0046872">
    <property type="term" value="F:metal ion binding"/>
    <property type="evidence" value="ECO:0007669"/>
    <property type="project" value="UniProtKB-KW"/>
</dbReference>
<comment type="cofactor">
    <cofactor evidence="2">
        <name>Mn(2+)</name>
        <dbReference type="ChEBI" id="CHEBI:29035"/>
    </cofactor>
</comment>
<evidence type="ECO:0000256" key="8">
    <source>
        <dbReference type="ARBA" id="ARBA00022801"/>
    </source>
</evidence>
<dbReference type="GO" id="GO:0004523">
    <property type="term" value="F:RNA-DNA hybrid ribonuclease activity"/>
    <property type="evidence" value="ECO:0007669"/>
    <property type="project" value="UniProtKB-EC"/>
</dbReference>
<dbReference type="GO" id="GO:0003723">
    <property type="term" value="F:RNA binding"/>
    <property type="evidence" value="ECO:0007669"/>
    <property type="project" value="UniProtKB-UniRule"/>
</dbReference>
<dbReference type="PANTHER" id="PTHR10954">
    <property type="entry name" value="RIBONUCLEASE H2 SUBUNIT A"/>
    <property type="match status" value="1"/>
</dbReference>
<dbReference type="InterPro" id="IPR024567">
    <property type="entry name" value="RNase_HII/HIII_dom"/>
</dbReference>
<sequence>MRVLHASEISRNMLRYPQPYNLNAMSHDAAMEMIQSVLDAGVKIDTCYVDTVGIPESYRSKLDRAFEGKGINFVVEKKADSKYLPCSAASVVAKVSRDAILDNWKWTERNYSENNNDEGGGMTDFGSGYPSDPKCQEWMKRSLKDPVFCFPDLVRFSWGPAKQAVKDRGVPVEWQDDDDEEEGGQEKKRMREQLKSFLGNGPKKKKTKRLGYFEQRKLKRVTRVIQS</sequence>
<dbReference type="PANTHER" id="PTHR10954:SF7">
    <property type="entry name" value="RIBONUCLEASE H2 SUBUNIT A"/>
    <property type="match status" value="1"/>
</dbReference>
<dbReference type="EC" id="3.1.26.4" evidence="10"/>
<keyword evidence="5 10" id="KW-0540">Nuclease</keyword>
<dbReference type="EMBL" id="HBFW01002545">
    <property type="protein sequence ID" value="CAD8930608.1"/>
    <property type="molecule type" value="Transcribed_RNA"/>
</dbReference>
<evidence type="ECO:0000256" key="5">
    <source>
        <dbReference type="ARBA" id="ARBA00022722"/>
    </source>
</evidence>
<dbReference type="InterPro" id="IPR036397">
    <property type="entry name" value="RNaseH_sf"/>
</dbReference>
<reference evidence="13" key="1">
    <citation type="submission" date="2021-01" db="EMBL/GenBank/DDBJ databases">
        <authorList>
            <person name="Corre E."/>
            <person name="Pelletier E."/>
            <person name="Niang G."/>
            <person name="Scheremetjew M."/>
            <person name="Finn R."/>
            <person name="Kale V."/>
            <person name="Holt S."/>
            <person name="Cochrane G."/>
            <person name="Meng A."/>
            <person name="Brown T."/>
            <person name="Cohen L."/>
        </authorList>
    </citation>
    <scope>NUCLEOTIDE SEQUENCE</scope>
    <source>
        <strain evidence="13">ECT3854</strain>
    </source>
</reference>
<dbReference type="Gene3D" id="1.10.10.460">
    <property type="entry name" value="Ribonuclease hii. Domain 2"/>
    <property type="match status" value="1"/>
</dbReference>
<comment type="catalytic activity">
    <reaction evidence="1 10">
        <text>Endonucleolytic cleavage to 5'-phosphomonoester.</text>
        <dbReference type="EC" id="3.1.26.4"/>
    </reaction>
</comment>
<evidence type="ECO:0000256" key="6">
    <source>
        <dbReference type="ARBA" id="ARBA00022723"/>
    </source>
</evidence>
<keyword evidence="8 10" id="KW-0378">Hydrolase</keyword>
<dbReference type="InterPro" id="IPR023160">
    <property type="entry name" value="RNase_HII_hlx-loop-hlx_cap_dom"/>
</dbReference>
<evidence type="ECO:0000259" key="12">
    <source>
        <dbReference type="PROSITE" id="PS51975"/>
    </source>
</evidence>
<evidence type="ECO:0000256" key="11">
    <source>
        <dbReference type="SAM" id="MobiDB-lite"/>
    </source>
</evidence>
<accession>A0A7S1GIL2</accession>
<evidence type="ECO:0000256" key="2">
    <source>
        <dbReference type="ARBA" id="ARBA00001936"/>
    </source>
</evidence>
<dbReference type="InterPro" id="IPR012337">
    <property type="entry name" value="RNaseH-like_sf"/>
</dbReference>
<gene>
    <name evidence="13" type="ORF">CTEN0397_LOCUS1630</name>
</gene>
<keyword evidence="6" id="KW-0479">Metal-binding</keyword>
<dbReference type="PROSITE" id="PS51975">
    <property type="entry name" value="RNASE_H_2"/>
    <property type="match status" value="1"/>
</dbReference>
<dbReference type="FunFam" id="1.10.10.460:FF:000001">
    <property type="entry name" value="Ribonuclease"/>
    <property type="match status" value="1"/>
</dbReference>
<feature type="compositionally biased region" description="Acidic residues" evidence="11">
    <location>
        <begin position="174"/>
        <end position="183"/>
    </location>
</feature>
<comment type="function">
    <text evidence="10">Endonuclease that specifically degrades the RNA of RNA-DNA hybrids.</text>
</comment>
<evidence type="ECO:0000256" key="9">
    <source>
        <dbReference type="PROSITE-ProRule" id="PRU01319"/>
    </source>
</evidence>
<dbReference type="GO" id="GO:0006298">
    <property type="term" value="P:mismatch repair"/>
    <property type="evidence" value="ECO:0007669"/>
    <property type="project" value="TreeGrafter"/>
</dbReference>
<organism evidence="13">
    <name type="scientific">Cyclophora tenuis</name>
    <name type="common">Marine diatom</name>
    <dbReference type="NCBI Taxonomy" id="216820"/>
    <lineage>
        <taxon>Eukaryota</taxon>
        <taxon>Sar</taxon>
        <taxon>Stramenopiles</taxon>
        <taxon>Ochrophyta</taxon>
        <taxon>Bacillariophyta</taxon>
        <taxon>Fragilariophyceae</taxon>
        <taxon>Fragilariophycidae</taxon>
        <taxon>Cyclophorales</taxon>
        <taxon>Cyclophoraceae</taxon>
        <taxon>Cyclophora</taxon>
    </lineage>
</organism>
<dbReference type="GO" id="GO:0032299">
    <property type="term" value="C:ribonuclease H2 complex"/>
    <property type="evidence" value="ECO:0007669"/>
    <property type="project" value="TreeGrafter"/>
</dbReference>
<dbReference type="InterPro" id="IPR001352">
    <property type="entry name" value="RNase_HII/HIII"/>
</dbReference>